<organism evidence="1 2">
    <name type="scientific">Streptomyces aureus</name>
    <dbReference type="NCBI Taxonomy" id="193461"/>
    <lineage>
        <taxon>Bacteria</taxon>
        <taxon>Bacillati</taxon>
        <taxon>Actinomycetota</taxon>
        <taxon>Actinomycetes</taxon>
        <taxon>Kitasatosporales</taxon>
        <taxon>Streptomycetaceae</taxon>
        <taxon>Streptomyces</taxon>
    </lineage>
</organism>
<gene>
    <name evidence="1" type="ORF">ACEG43_45855</name>
</gene>
<keyword evidence="2" id="KW-1185">Reference proteome</keyword>
<evidence type="ECO:0000313" key="2">
    <source>
        <dbReference type="Proteomes" id="UP001571476"/>
    </source>
</evidence>
<dbReference type="RefSeq" id="WP_372567185.1">
    <property type="nucleotide sequence ID" value="NZ_JBGOSP010000058.1"/>
</dbReference>
<dbReference type="EMBL" id="JBGOSP010000058">
    <property type="protein sequence ID" value="MFA3843361.1"/>
    <property type="molecule type" value="Genomic_DNA"/>
</dbReference>
<reference evidence="1 2" key="1">
    <citation type="submission" date="2024-08" db="EMBL/GenBank/DDBJ databases">
        <title>Genome sequence of Streptomyces aureus CACIA-1.46HGO.</title>
        <authorList>
            <person name="Evangelista-Martinez Z."/>
        </authorList>
    </citation>
    <scope>NUCLEOTIDE SEQUENCE [LARGE SCALE GENOMIC DNA]</scope>
    <source>
        <strain evidence="1 2">CACIA-1.46HGO</strain>
    </source>
</reference>
<name>A0ABV4T1J7_9ACTN</name>
<evidence type="ECO:0000313" key="1">
    <source>
        <dbReference type="EMBL" id="MFA3843361.1"/>
    </source>
</evidence>
<dbReference type="Proteomes" id="UP001571476">
    <property type="component" value="Unassembled WGS sequence"/>
</dbReference>
<accession>A0ABV4T1J7</accession>
<sequence>MERESGCCSFFTFTTTPGEDLIALDISVDPAHEAVLDALATRTAASRESR</sequence>
<protein>
    <submittedName>
        <fullName evidence="1">Uncharacterized protein</fullName>
    </submittedName>
</protein>
<proteinExistence type="predicted"/>
<comment type="caution">
    <text evidence="1">The sequence shown here is derived from an EMBL/GenBank/DDBJ whole genome shotgun (WGS) entry which is preliminary data.</text>
</comment>